<evidence type="ECO:0000313" key="2">
    <source>
        <dbReference type="Proteomes" id="UP000020202"/>
    </source>
</evidence>
<sequence length="44" mass="4959">MCLLNKKSAAFIIYPICRVRGGKEEMKIANGVLNLAVSRRKTHK</sequence>
<accession>A0A7H5A637</accession>
<proteinExistence type="predicted"/>
<organism evidence="1 2">
    <name type="scientific">Klebsiella michiganensis</name>
    <dbReference type="NCBI Taxonomy" id="1134687"/>
    <lineage>
        <taxon>Bacteria</taxon>
        <taxon>Pseudomonadati</taxon>
        <taxon>Pseudomonadota</taxon>
        <taxon>Gammaproteobacteria</taxon>
        <taxon>Enterobacterales</taxon>
        <taxon>Enterobacteriaceae</taxon>
        <taxon>Klebsiella/Raoultella group</taxon>
        <taxon>Klebsiella</taxon>
    </lineage>
</organism>
<dbReference type="AlphaFoldDB" id="A0A7H5A637"/>
<dbReference type="EMBL" id="JCNZ01000011">
    <property type="protein sequence ID" value="EWF86095.1"/>
    <property type="molecule type" value="Genomic_DNA"/>
</dbReference>
<comment type="caution">
    <text evidence="1">The sequence shown here is derived from an EMBL/GenBank/DDBJ whole genome shotgun (WGS) entry which is preliminary data.</text>
</comment>
<dbReference type="Proteomes" id="UP000020202">
    <property type="component" value="Unassembled WGS sequence"/>
</dbReference>
<reference evidence="1 2" key="1">
    <citation type="submission" date="2014-01" db="EMBL/GenBank/DDBJ databases">
        <title>The Genome Sequence of Klebsiella oxytoca MGH 27.</title>
        <authorList>
            <consortium name="The Broad Institute Genomics Platform"/>
            <consortium name="The Broad Institute Genome Sequencing Center for Infectious Disease"/>
            <person name="Murphy C."/>
            <person name="Cosimi L."/>
            <person name="Cerqueira G."/>
            <person name="Feldgarden M."/>
            <person name="Earl A."/>
            <person name="Hung D."/>
            <person name="Onderdonk A.B."/>
            <person name="Ferraro M.J."/>
            <person name="Hooper D."/>
            <person name="Dekker J."/>
            <person name="O'Brien T."/>
            <person name="Huang S."/>
            <person name="Quan V."/>
            <person name="Ernst C."/>
            <person name="Delaney M."/>
            <person name="DuBois A."/>
            <person name="Kim D.S."/>
            <person name="Young S.K."/>
            <person name="Zeng Q."/>
            <person name="Gargeya S."/>
            <person name="Fitzgerald M."/>
            <person name="Abouelleil A."/>
            <person name="Alvarado L."/>
            <person name="Berlin A.M."/>
            <person name="Chapman S.B."/>
            <person name="Gainer-Dewar J."/>
            <person name="Goldberg J."/>
            <person name="Gnerre S."/>
            <person name="Griggs A."/>
            <person name="Gujja S."/>
            <person name="Hansen M."/>
            <person name="Howarth C."/>
            <person name="Imamovic A."/>
            <person name="Ireland A."/>
            <person name="Larimer J."/>
            <person name="McCowan C."/>
            <person name="Murphy C."/>
            <person name="Pearson M."/>
            <person name="Poon T.W."/>
            <person name="Priest M."/>
            <person name="Roberts A."/>
            <person name="Saif S."/>
            <person name="Shea T."/>
            <person name="Sykes S."/>
            <person name="Wortman J."/>
            <person name="Nusbaum C."/>
            <person name="Birren B."/>
        </authorList>
    </citation>
    <scope>NUCLEOTIDE SEQUENCE [LARGE SCALE GENOMIC DNA]</scope>
    <source>
        <strain evidence="1 2">MGH 27</strain>
    </source>
</reference>
<name>A0A7H5A637_9ENTR</name>
<evidence type="ECO:0000313" key="1">
    <source>
        <dbReference type="EMBL" id="EWF86095.1"/>
    </source>
</evidence>
<protein>
    <submittedName>
        <fullName evidence="1">Uncharacterized protein</fullName>
    </submittedName>
</protein>
<gene>
    <name evidence="1" type="ORF">L373_04016</name>
</gene>